<organism evidence="1 2">
    <name type="scientific">Caerostris darwini</name>
    <dbReference type="NCBI Taxonomy" id="1538125"/>
    <lineage>
        <taxon>Eukaryota</taxon>
        <taxon>Metazoa</taxon>
        <taxon>Ecdysozoa</taxon>
        <taxon>Arthropoda</taxon>
        <taxon>Chelicerata</taxon>
        <taxon>Arachnida</taxon>
        <taxon>Araneae</taxon>
        <taxon>Araneomorphae</taxon>
        <taxon>Entelegynae</taxon>
        <taxon>Araneoidea</taxon>
        <taxon>Araneidae</taxon>
        <taxon>Caerostris</taxon>
    </lineage>
</organism>
<evidence type="ECO:0000313" key="1">
    <source>
        <dbReference type="EMBL" id="GIY43961.1"/>
    </source>
</evidence>
<protein>
    <submittedName>
        <fullName evidence="1">Uncharacterized protein</fullName>
    </submittedName>
</protein>
<evidence type="ECO:0000313" key="2">
    <source>
        <dbReference type="Proteomes" id="UP001054837"/>
    </source>
</evidence>
<comment type="caution">
    <text evidence="1">The sequence shown here is derived from an EMBL/GenBank/DDBJ whole genome shotgun (WGS) entry which is preliminary data.</text>
</comment>
<gene>
    <name evidence="1" type="ORF">CDAR_422921</name>
</gene>
<name>A0AAV4TEY8_9ARAC</name>
<dbReference type="AlphaFoldDB" id="A0AAV4TEY8"/>
<keyword evidence="2" id="KW-1185">Reference proteome</keyword>
<dbReference type="EMBL" id="BPLQ01009436">
    <property type="protein sequence ID" value="GIY43961.1"/>
    <property type="molecule type" value="Genomic_DNA"/>
</dbReference>
<reference evidence="1 2" key="1">
    <citation type="submission" date="2021-06" db="EMBL/GenBank/DDBJ databases">
        <title>Caerostris darwini draft genome.</title>
        <authorList>
            <person name="Kono N."/>
            <person name="Arakawa K."/>
        </authorList>
    </citation>
    <scope>NUCLEOTIDE SEQUENCE [LARGE SCALE GENOMIC DNA]</scope>
</reference>
<proteinExistence type="predicted"/>
<sequence>MEEQRPFCPGTGKNQCTRTFKNQCTDHTLRKHTFIGTVTSAHPLAHCSTPPHPRLSPPIKTRNIGGGVWGAALTPEALTHRKLSYSRPSLHLYESEFRRFLSFHPFRPPLVIIRTPFHPSTPRFESFKFEDYKWAREGLLERECKRWTKLNEERVFGMFRSKVLNLVYGKVE</sequence>
<accession>A0AAV4TEY8</accession>
<dbReference type="Proteomes" id="UP001054837">
    <property type="component" value="Unassembled WGS sequence"/>
</dbReference>